<reference evidence="3" key="1">
    <citation type="journal article" date="2019" name="Int. J. Syst. Evol. Microbiol.">
        <title>The Global Catalogue of Microorganisms (GCM) 10K type strain sequencing project: providing services to taxonomists for standard genome sequencing and annotation.</title>
        <authorList>
            <consortium name="The Broad Institute Genomics Platform"/>
            <consortium name="The Broad Institute Genome Sequencing Center for Infectious Disease"/>
            <person name="Wu L."/>
            <person name="Ma J."/>
        </authorList>
    </citation>
    <scope>NUCLEOTIDE SEQUENCE [LARGE SCALE GENOMIC DNA]</scope>
    <source>
        <strain evidence="3">JCM 16373</strain>
    </source>
</reference>
<name>A0ABP6CVD3_9ACTN</name>
<accession>A0ABP6CVD3</accession>
<keyword evidence="3" id="KW-1185">Reference proteome</keyword>
<protein>
    <submittedName>
        <fullName evidence="2">Uncharacterized protein</fullName>
    </submittedName>
</protein>
<feature type="compositionally biased region" description="Low complexity" evidence="1">
    <location>
        <begin position="25"/>
        <end position="39"/>
    </location>
</feature>
<dbReference type="RefSeq" id="WP_344568781.1">
    <property type="nucleotide sequence ID" value="NZ_BAAARJ010000018.1"/>
</dbReference>
<dbReference type="EMBL" id="BAAARJ010000018">
    <property type="protein sequence ID" value="GAA2629249.1"/>
    <property type="molecule type" value="Genomic_DNA"/>
</dbReference>
<sequence>MEAESGRPFLLLDIDDPAQPLRGQASAAPARLPRAPAAATQSRGTAGGPRTAAQPLRVRRNAAHGATLLGLGYELVWATAWAAEANEYIAPCRDCHGCP</sequence>
<gene>
    <name evidence="2" type="ORF">GCM10009863_50650</name>
</gene>
<evidence type="ECO:0000256" key="1">
    <source>
        <dbReference type="SAM" id="MobiDB-lite"/>
    </source>
</evidence>
<feature type="region of interest" description="Disordered" evidence="1">
    <location>
        <begin position="1"/>
        <end position="56"/>
    </location>
</feature>
<evidence type="ECO:0000313" key="3">
    <source>
        <dbReference type="Proteomes" id="UP001501447"/>
    </source>
</evidence>
<organism evidence="2 3">
    <name type="scientific">Streptomyces axinellae</name>
    <dbReference type="NCBI Taxonomy" id="552788"/>
    <lineage>
        <taxon>Bacteria</taxon>
        <taxon>Bacillati</taxon>
        <taxon>Actinomycetota</taxon>
        <taxon>Actinomycetes</taxon>
        <taxon>Kitasatosporales</taxon>
        <taxon>Streptomycetaceae</taxon>
        <taxon>Streptomyces</taxon>
    </lineage>
</organism>
<evidence type="ECO:0000313" key="2">
    <source>
        <dbReference type="EMBL" id="GAA2629249.1"/>
    </source>
</evidence>
<dbReference type="Proteomes" id="UP001501447">
    <property type="component" value="Unassembled WGS sequence"/>
</dbReference>
<proteinExistence type="predicted"/>
<comment type="caution">
    <text evidence="2">The sequence shown here is derived from an EMBL/GenBank/DDBJ whole genome shotgun (WGS) entry which is preliminary data.</text>
</comment>